<sequence length="270" mass="31727">MECLICFEVNEESPIIELNCNHTFCVDCISIYLSEHKNLPQCALCTERISFSFVKKKLPHMSNILRFNSHTDCPLTNCEGVLFDQCCNVCKIKICIKCNQLKHKGSCKEEEILSTQYIKVEMIKCSKCKTIIEHNGGCELITCICGNEFKHVDKRGLKRIFNNLDENDYKLHLKTVASEMNKKIEERKRNEELEMIKRNAELEMIKKNAELEMIKRNEELEMIKKNAELEIIKRIKELEIIKRIEDRKIIHSKVSDRNKKKTRMLTLVKK</sequence>
<dbReference type="Gene3D" id="3.30.40.10">
    <property type="entry name" value="Zinc/RING finger domain, C3HC4 (zinc finger)"/>
    <property type="match status" value="1"/>
</dbReference>
<evidence type="ECO:0008006" key="11">
    <source>
        <dbReference type="Google" id="ProtNLM"/>
    </source>
</evidence>
<feature type="domain" description="RING-type" evidence="9">
    <location>
        <begin position="1"/>
        <end position="176"/>
    </location>
</feature>
<dbReference type="AlphaFoldDB" id="A0A6C0JQ31"/>
<evidence type="ECO:0000256" key="7">
    <source>
        <dbReference type="SAM" id="Coils"/>
    </source>
</evidence>
<reference evidence="10" key="1">
    <citation type="journal article" date="2020" name="Nature">
        <title>Giant virus diversity and host interactions through global metagenomics.</title>
        <authorList>
            <person name="Schulz F."/>
            <person name="Roux S."/>
            <person name="Paez-Espino D."/>
            <person name="Jungbluth S."/>
            <person name="Walsh D.A."/>
            <person name="Denef V.J."/>
            <person name="McMahon K.D."/>
            <person name="Konstantinidis K.T."/>
            <person name="Eloe-Fadrosh E.A."/>
            <person name="Kyrpides N.C."/>
            <person name="Woyke T."/>
        </authorList>
    </citation>
    <scope>NUCLEOTIDE SEQUENCE</scope>
    <source>
        <strain evidence="10">GVMAG-S-1041349-163</strain>
    </source>
</reference>
<dbReference type="GO" id="GO:0004842">
    <property type="term" value="F:ubiquitin-protein transferase activity"/>
    <property type="evidence" value="ECO:0007669"/>
    <property type="project" value="InterPro"/>
</dbReference>
<dbReference type="InterPro" id="IPR013083">
    <property type="entry name" value="Znf_RING/FYVE/PHD"/>
</dbReference>
<evidence type="ECO:0000256" key="1">
    <source>
        <dbReference type="ARBA" id="ARBA00022679"/>
    </source>
</evidence>
<keyword evidence="4" id="KW-0863">Zinc-finger</keyword>
<dbReference type="SUPFAM" id="SSF57850">
    <property type="entry name" value="RING/U-box"/>
    <property type="match status" value="2"/>
</dbReference>
<dbReference type="GO" id="GO:0008270">
    <property type="term" value="F:zinc ion binding"/>
    <property type="evidence" value="ECO:0007669"/>
    <property type="project" value="UniProtKB-KW"/>
</dbReference>
<protein>
    <recommendedName>
        <fullName evidence="11">RING-type domain-containing protein</fullName>
    </recommendedName>
</protein>
<keyword evidence="2" id="KW-0479">Metal-binding</keyword>
<dbReference type="InterPro" id="IPR044066">
    <property type="entry name" value="TRIAD_supradom"/>
</dbReference>
<dbReference type="InterPro" id="IPR001841">
    <property type="entry name" value="Znf_RING"/>
</dbReference>
<keyword evidence="6" id="KW-0862">Zinc</keyword>
<keyword evidence="7" id="KW-0175">Coiled coil</keyword>
<dbReference type="PROSITE" id="PS50089">
    <property type="entry name" value="ZF_RING_2"/>
    <property type="match status" value="1"/>
</dbReference>
<keyword evidence="3" id="KW-0677">Repeat</keyword>
<dbReference type="GO" id="GO:0016567">
    <property type="term" value="P:protein ubiquitination"/>
    <property type="evidence" value="ECO:0007669"/>
    <property type="project" value="InterPro"/>
</dbReference>
<dbReference type="Pfam" id="PF13639">
    <property type="entry name" value="zf-RING_2"/>
    <property type="match status" value="1"/>
</dbReference>
<evidence type="ECO:0000313" key="10">
    <source>
        <dbReference type="EMBL" id="QHU07875.1"/>
    </source>
</evidence>
<name>A0A6C0JQ31_9ZZZZ</name>
<organism evidence="10">
    <name type="scientific">viral metagenome</name>
    <dbReference type="NCBI Taxonomy" id="1070528"/>
    <lineage>
        <taxon>unclassified sequences</taxon>
        <taxon>metagenomes</taxon>
        <taxon>organismal metagenomes</taxon>
    </lineage>
</organism>
<dbReference type="EMBL" id="MN740690">
    <property type="protein sequence ID" value="QHU07875.1"/>
    <property type="molecule type" value="Genomic_DNA"/>
</dbReference>
<proteinExistence type="predicted"/>
<keyword evidence="5" id="KW-0833">Ubl conjugation pathway</keyword>
<feature type="domain" description="RING-type" evidence="8">
    <location>
        <begin position="3"/>
        <end position="46"/>
    </location>
</feature>
<dbReference type="InterPro" id="IPR017907">
    <property type="entry name" value="Znf_RING_CS"/>
</dbReference>
<keyword evidence="1" id="KW-0808">Transferase</keyword>
<evidence type="ECO:0000256" key="4">
    <source>
        <dbReference type="ARBA" id="ARBA00022771"/>
    </source>
</evidence>
<dbReference type="SMART" id="SM00184">
    <property type="entry name" value="RING"/>
    <property type="match status" value="1"/>
</dbReference>
<accession>A0A6C0JQ31</accession>
<evidence type="ECO:0000259" key="8">
    <source>
        <dbReference type="PROSITE" id="PS50089"/>
    </source>
</evidence>
<dbReference type="PROSITE" id="PS00518">
    <property type="entry name" value="ZF_RING_1"/>
    <property type="match status" value="1"/>
</dbReference>
<feature type="coiled-coil region" evidence="7">
    <location>
        <begin position="181"/>
        <end position="226"/>
    </location>
</feature>
<evidence type="ECO:0000256" key="3">
    <source>
        <dbReference type="ARBA" id="ARBA00022737"/>
    </source>
</evidence>
<dbReference type="PANTHER" id="PTHR11685">
    <property type="entry name" value="RBR FAMILY RING FINGER AND IBR DOMAIN-CONTAINING"/>
    <property type="match status" value="1"/>
</dbReference>
<evidence type="ECO:0000259" key="9">
    <source>
        <dbReference type="PROSITE" id="PS51873"/>
    </source>
</evidence>
<dbReference type="InterPro" id="IPR031127">
    <property type="entry name" value="E3_UB_ligase_RBR"/>
</dbReference>
<evidence type="ECO:0000256" key="2">
    <source>
        <dbReference type="ARBA" id="ARBA00022723"/>
    </source>
</evidence>
<evidence type="ECO:0000256" key="5">
    <source>
        <dbReference type="ARBA" id="ARBA00022786"/>
    </source>
</evidence>
<dbReference type="Gene3D" id="1.20.120.1750">
    <property type="match status" value="1"/>
</dbReference>
<evidence type="ECO:0000256" key="6">
    <source>
        <dbReference type="ARBA" id="ARBA00022833"/>
    </source>
</evidence>
<dbReference type="PROSITE" id="PS51873">
    <property type="entry name" value="TRIAD"/>
    <property type="match status" value="1"/>
</dbReference>